<dbReference type="GO" id="GO:0035556">
    <property type="term" value="P:intracellular signal transduction"/>
    <property type="evidence" value="ECO:0007669"/>
    <property type="project" value="InterPro"/>
</dbReference>
<dbReference type="Pfam" id="PF11971">
    <property type="entry name" value="CAMSAP_CH"/>
    <property type="match status" value="1"/>
</dbReference>
<dbReference type="SMART" id="SM00109">
    <property type="entry name" value="C1"/>
    <property type="match status" value="1"/>
</dbReference>
<dbReference type="InterPro" id="IPR036028">
    <property type="entry name" value="SH3-like_dom_sf"/>
</dbReference>
<dbReference type="InterPro" id="IPR035732">
    <property type="entry name" value="VAV2_SH3_2"/>
</dbReference>
<evidence type="ECO:0000259" key="12">
    <source>
        <dbReference type="PROSITE" id="PS50001"/>
    </source>
</evidence>
<proteinExistence type="predicted"/>
<dbReference type="CDD" id="cd01223">
    <property type="entry name" value="PH_Vav"/>
    <property type="match status" value="1"/>
</dbReference>
<dbReference type="GO" id="GO:0008270">
    <property type="term" value="F:zinc ion binding"/>
    <property type="evidence" value="ECO:0007669"/>
    <property type="project" value="UniProtKB-KW"/>
</dbReference>
<dbReference type="InterPro" id="IPR036872">
    <property type="entry name" value="CH_dom_sf"/>
</dbReference>
<dbReference type="PANTHER" id="PTHR45818:SF4">
    <property type="entry name" value="GUANINE NUCLEOTIDE EXCHANGE FACTOR VAV2"/>
    <property type="match status" value="1"/>
</dbReference>
<dbReference type="FunFam" id="2.30.30.40:FF:000039">
    <property type="entry name" value="Vav guanine nucleotide exchange factor 3"/>
    <property type="match status" value="1"/>
</dbReference>
<dbReference type="SUPFAM" id="SSF48065">
    <property type="entry name" value="DBL homology domain (DH-domain)"/>
    <property type="match status" value="1"/>
</dbReference>
<keyword evidence="19" id="KW-1185">Reference proteome</keyword>
<dbReference type="PROSITE" id="PS50010">
    <property type="entry name" value="DH_2"/>
    <property type="match status" value="1"/>
</dbReference>
<evidence type="ECO:0000259" key="15">
    <source>
        <dbReference type="PROSITE" id="PS50010"/>
    </source>
</evidence>
<feature type="domain" description="PH" evidence="14">
    <location>
        <begin position="401"/>
        <end position="508"/>
    </location>
</feature>
<evidence type="ECO:0000259" key="17">
    <source>
        <dbReference type="PROSITE" id="PS50081"/>
    </source>
</evidence>
<dbReference type="InterPro" id="IPR001715">
    <property type="entry name" value="CH_dom"/>
</dbReference>
<dbReference type="InterPro" id="IPR001452">
    <property type="entry name" value="SH3_domain"/>
</dbReference>
<dbReference type="Pfam" id="PF22697">
    <property type="entry name" value="SOS1_NGEF_PH"/>
    <property type="match status" value="1"/>
</dbReference>
<evidence type="ECO:0000256" key="1">
    <source>
        <dbReference type="ARBA" id="ARBA00022443"/>
    </source>
</evidence>
<dbReference type="CDD" id="cd20868">
    <property type="entry name" value="C1_VAV2"/>
    <property type="match status" value="1"/>
</dbReference>
<feature type="domain" description="Phorbol-ester/DAG-type" evidence="17">
    <location>
        <begin position="519"/>
        <end position="568"/>
    </location>
</feature>
<feature type="domain" description="DH" evidence="15">
    <location>
        <begin position="194"/>
        <end position="372"/>
    </location>
</feature>
<dbReference type="Gene3D" id="3.30.505.10">
    <property type="entry name" value="SH2 domain"/>
    <property type="match status" value="1"/>
</dbReference>
<dbReference type="GO" id="GO:0016477">
    <property type="term" value="P:cell migration"/>
    <property type="evidence" value="ECO:0007669"/>
    <property type="project" value="TreeGrafter"/>
</dbReference>
<keyword evidence="5" id="KW-0677">Repeat</keyword>
<dbReference type="AlphaFoldDB" id="A0A668V9M6"/>
<protein>
    <recommendedName>
        <fullName evidence="20">Vav 2 guanine nucleotide exchange factor</fullName>
    </recommendedName>
</protein>
<sequence length="857" mass="99152">MEEWRQCGRWLIDCKVLPPNHRVVWPSSAVFDLAQALRDGVLLCQMLHNLSPGSVDLKEINFRPQMSQFLCLKNIRTFLKVCHDKFGLRNSELFDPFDLFDVRDFGKVISALSRISHHSIAQIKGIRPFPSEDTAENEDDVYRSLEELADEHDLGEDDIYDCVPCEDDGDDIYEDIIKVEVRQPMKMGMTEDDKRNCCLVEIQETEAKYYKTLEDIEKNYMIPLRQVLSPQDMEAIFVNLEDVIKVHFALLRAIELNVVSGGSGLGKIFLDFKERLLIYGQYCSHMENAQKKLDELIATREDVRIKVEECTMKVQEGKFKLQDLLVVPMQRVLKYHLLLKELLSHSTDRPERQQLKEALEAMQDLAMYINEVKRDNETLKKISEFQSSIENLQVKLEEYGRPKIDGELKVCSSTNRTKQDRYIFLFDKVVIVCKRKGYSYELKEIIELQNHKMSDDPTNNRDMKKSCGKMWSYGFYLIHLQGKQGFQFFCKTEETKRKWMEQFDMAMSNIKPERATANQHNFEMHTFDKNTNCRACKMLLRGIFYQGYFCSRCGTGAHKECLEVITICKINPLDLEPGISPGPKMVAVKNYHGTPVPPGKTPLCFQTGDFIELLKGDPDITWWEGKLIQTQKSGFFPSSYVKPCLDPKPFQSCRSSSRDADYYGYPWFAGNMERQQADNLLKSHCSGTYLIRERTAEAERFAISIKFNDEVKHIKVIEKDSWIHITEAKKFESLLELVEYYQSHSLKESFKLLDTTLRCPYKSKERSLTRANTRSPAIIKQTVGPLEGVVVFTPRVVSTAVARYNFAARDMRELSLREGDIVKIYSKIGGDQGWWKGEANGRIGWFPSTYVDEEGAQ</sequence>
<evidence type="ECO:0000256" key="5">
    <source>
        <dbReference type="ARBA" id="ARBA00022737"/>
    </source>
</evidence>
<dbReference type="FunFam" id="3.30.60.20:FF:000015">
    <property type="entry name" value="Vav guanine nucleotide exchange factor 1"/>
    <property type="match status" value="1"/>
</dbReference>
<evidence type="ECO:0000256" key="11">
    <source>
        <dbReference type="PROSITE-ProRule" id="PRU00192"/>
    </source>
</evidence>
<dbReference type="InterPro" id="IPR000219">
    <property type="entry name" value="DH_dom"/>
</dbReference>
<dbReference type="InterPro" id="IPR002219">
    <property type="entry name" value="PKC_DAG/PE"/>
</dbReference>
<dbReference type="Pfam" id="PF00130">
    <property type="entry name" value="C1_1"/>
    <property type="match status" value="1"/>
</dbReference>
<dbReference type="Gene3D" id="1.20.900.10">
    <property type="entry name" value="Dbl homology (DH) domain"/>
    <property type="match status" value="1"/>
</dbReference>
<dbReference type="CDD" id="cd00160">
    <property type="entry name" value="RhoGEF"/>
    <property type="match status" value="1"/>
</dbReference>
<dbReference type="PRINTS" id="PR00452">
    <property type="entry name" value="SH3DOMAIN"/>
</dbReference>
<dbReference type="Gene3D" id="2.30.29.30">
    <property type="entry name" value="Pleckstrin-homology domain (PH domain)/Phosphotyrosine-binding domain (PTB)"/>
    <property type="match status" value="1"/>
</dbReference>
<dbReference type="Pfam" id="PF07653">
    <property type="entry name" value="SH3_2"/>
    <property type="match status" value="1"/>
</dbReference>
<evidence type="ECO:0000256" key="9">
    <source>
        <dbReference type="ARBA" id="ARBA00023288"/>
    </source>
</evidence>
<dbReference type="PROSITE" id="PS50081">
    <property type="entry name" value="ZF_DAG_PE_2"/>
    <property type="match status" value="1"/>
</dbReference>
<dbReference type="Pfam" id="PF00621">
    <property type="entry name" value="RhoGEF"/>
    <property type="match status" value="1"/>
</dbReference>
<dbReference type="Proteomes" id="UP000472276">
    <property type="component" value="Unassembled WGS sequence"/>
</dbReference>
<dbReference type="PRINTS" id="PR00401">
    <property type="entry name" value="SH2DOMAIN"/>
</dbReference>
<dbReference type="InterPro" id="IPR001331">
    <property type="entry name" value="GDS_CDC24_CS"/>
</dbReference>
<evidence type="ECO:0008006" key="20">
    <source>
        <dbReference type="Google" id="ProtNLM"/>
    </source>
</evidence>
<dbReference type="GeneID" id="116319622"/>
<dbReference type="InterPro" id="IPR011993">
    <property type="entry name" value="PH-like_dom_sf"/>
</dbReference>
<evidence type="ECO:0000256" key="6">
    <source>
        <dbReference type="ARBA" id="ARBA00022771"/>
    </source>
</evidence>
<dbReference type="FunFam" id="3.30.505.10:FF:000024">
    <property type="entry name" value="Vav guanine nucleotide exchange factor 2"/>
    <property type="match status" value="1"/>
</dbReference>
<evidence type="ECO:0000256" key="10">
    <source>
        <dbReference type="PROSITE-ProRule" id="PRU00191"/>
    </source>
</evidence>
<dbReference type="Gene3D" id="2.30.30.40">
    <property type="entry name" value="SH3 Domains"/>
    <property type="match status" value="2"/>
</dbReference>
<feature type="domain" description="Calponin-homology (CH)" evidence="16">
    <location>
        <begin position="1"/>
        <end position="119"/>
    </location>
</feature>
<evidence type="ECO:0000313" key="18">
    <source>
        <dbReference type="Ensembl" id="ENSOABP00000047757.2"/>
    </source>
</evidence>
<dbReference type="SUPFAM" id="SSF55550">
    <property type="entry name" value="SH2 domain"/>
    <property type="match status" value="1"/>
</dbReference>
<dbReference type="RefSeq" id="XP_039470957.1">
    <property type="nucleotide sequence ID" value="XM_039615023.1"/>
</dbReference>
<keyword evidence="4" id="KW-0479">Metal-binding</keyword>
<dbReference type="FunFam" id="1.20.900.10:FF:000009">
    <property type="entry name" value="Vav guanine nucleotide exchange factor 1"/>
    <property type="match status" value="1"/>
</dbReference>
<dbReference type="CDD" id="cd21263">
    <property type="entry name" value="CH_VAV2"/>
    <property type="match status" value="1"/>
</dbReference>
<evidence type="ECO:0000313" key="19">
    <source>
        <dbReference type="Proteomes" id="UP000472276"/>
    </source>
</evidence>
<dbReference type="PROSITE" id="PS00479">
    <property type="entry name" value="ZF_DAG_PE_1"/>
    <property type="match status" value="1"/>
</dbReference>
<keyword evidence="1 11" id="KW-0728">SH3 domain</keyword>
<dbReference type="InterPro" id="IPR037832">
    <property type="entry name" value="PH_Vav"/>
</dbReference>
<dbReference type="Gene3D" id="1.10.418.10">
    <property type="entry name" value="Calponin-like domain"/>
    <property type="match status" value="1"/>
</dbReference>
<dbReference type="SUPFAM" id="SSF50729">
    <property type="entry name" value="PH domain-like"/>
    <property type="match status" value="1"/>
</dbReference>
<reference evidence="18" key="1">
    <citation type="submission" date="2025-08" db="UniProtKB">
        <authorList>
            <consortium name="Ensembl"/>
        </authorList>
    </citation>
    <scope>IDENTIFICATION</scope>
</reference>
<keyword evidence="7" id="KW-0862">Zinc</keyword>
<dbReference type="InterPro" id="IPR000980">
    <property type="entry name" value="SH2"/>
</dbReference>
<keyword evidence="6" id="KW-0863">Zinc-finger</keyword>
<evidence type="ECO:0000256" key="4">
    <source>
        <dbReference type="ARBA" id="ARBA00022723"/>
    </source>
</evidence>
<dbReference type="SMART" id="SM00252">
    <property type="entry name" value="SH2"/>
    <property type="match status" value="1"/>
</dbReference>
<dbReference type="PANTHER" id="PTHR45818">
    <property type="entry name" value="PROTEIN VAV"/>
    <property type="match status" value="1"/>
</dbReference>
<dbReference type="Gene3D" id="3.30.60.20">
    <property type="match status" value="1"/>
</dbReference>
<feature type="domain" description="SH3" evidence="13">
    <location>
        <begin position="795"/>
        <end position="856"/>
    </location>
</feature>
<dbReference type="SMART" id="SM00033">
    <property type="entry name" value="CH"/>
    <property type="match status" value="1"/>
</dbReference>
<dbReference type="PROSITE" id="PS50003">
    <property type="entry name" value="PH_DOMAIN"/>
    <property type="match status" value="1"/>
</dbReference>
<dbReference type="Pfam" id="PF00017">
    <property type="entry name" value="SH2"/>
    <property type="match status" value="1"/>
</dbReference>
<evidence type="ECO:0000259" key="14">
    <source>
        <dbReference type="PROSITE" id="PS50003"/>
    </source>
</evidence>
<dbReference type="InterPro" id="IPR055251">
    <property type="entry name" value="SOS1_NGEF_PH"/>
</dbReference>
<dbReference type="SUPFAM" id="SSF47576">
    <property type="entry name" value="Calponin-homology domain, CH-domain"/>
    <property type="match status" value="1"/>
</dbReference>
<dbReference type="InterPro" id="IPR036860">
    <property type="entry name" value="SH2_dom_sf"/>
</dbReference>
<evidence type="ECO:0000256" key="3">
    <source>
        <dbReference type="ARBA" id="ARBA00022658"/>
    </source>
</evidence>
<evidence type="ECO:0000256" key="8">
    <source>
        <dbReference type="ARBA" id="ARBA00022999"/>
    </source>
</evidence>
<accession>A0A668V9M6</accession>
<dbReference type="GO" id="GO:0005737">
    <property type="term" value="C:cytoplasm"/>
    <property type="evidence" value="ECO:0007669"/>
    <property type="project" value="TreeGrafter"/>
</dbReference>
<dbReference type="InterPro" id="IPR022613">
    <property type="entry name" value="CH_CAMSAP_2"/>
</dbReference>
<dbReference type="InterPro" id="IPR001849">
    <property type="entry name" value="PH_domain"/>
</dbReference>
<dbReference type="SMART" id="SM00233">
    <property type="entry name" value="PH"/>
    <property type="match status" value="1"/>
</dbReference>
<keyword evidence="9" id="KW-0449">Lipoprotein</keyword>
<dbReference type="InterPro" id="IPR035880">
    <property type="entry name" value="VAV2_SH2"/>
</dbReference>
<dbReference type="PROSITE" id="PS50021">
    <property type="entry name" value="CH"/>
    <property type="match status" value="1"/>
</dbReference>
<evidence type="ECO:0000256" key="2">
    <source>
        <dbReference type="ARBA" id="ARBA00022553"/>
    </source>
</evidence>
<dbReference type="Pfam" id="PF00018">
    <property type="entry name" value="SH3_1"/>
    <property type="match status" value="1"/>
</dbReference>
<dbReference type="PROSITE" id="PS50002">
    <property type="entry name" value="SH3"/>
    <property type="match status" value="2"/>
</dbReference>
<dbReference type="Ensembl" id="ENSOABT00000048986.2">
    <property type="protein sequence ID" value="ENSOABP00000047757.2"/>
    <property type="gene ID" value="ENSOABG00000021305.2"/>
</dbReference>
<dbReference type="SUPFAM" id="SSF50044">
    <property type="entry name" value="SH3-domain"/>
    <property type="match status" value="2"/>
</dbReference>
<feature type="domain" description="SH2" evidence="12">
    <location>
        <begin position="667"/>
        <end position="761"/>
    </location>
</feature>
<dbReference type="PROSITE" id="PS50001">
    <property type="entry name" value="SH2"/>
    <property type="match status" value="1"/>
</dbReference>
<evidence type="ECO:0000259" key="16">
    <source>
        <dbReference type="PROSITE" id="PS50021"/>
    </source>
</evidence>
<keyword evidence="2" id="KW-0597">Phosphoprotein</keyword>
<name>A0A668V9M6_OREAU</name>
<dbReference type="SMART" id="SM00325">
    <property type="entry name" value="RhoGEF"/>
    <property type="match status" value="1"/>
</dbReference>
<organism evidence="18 19">
    <name type="scientific">Oreochromis aureus</name>
    <name type="common">Israeli tilapia</name>
    <name type="synonym">Chromis aureus</name>
    <dbReference type="NCBI Taxonomy" id="47969"/>
    <lineage>
        <taxon>Eukaryota</taxon>
        <taxon>Metazoa</taxon>
        <taxon>Chordata</taxon>
        <taxon>Craniata</taxon>
        <taxon>Vertebrata</taxon>
        <taxon>Euteleostomi</taxon>
        <taxon>Actinopterygii</taxon>
        <taxon>Neopterygii</taxon>
        <taxon>Teleostei</taxon>
        <taxon>Neoteleostei</taxon>
        <taxon>Acanthomorphata</taxon>
        <taxon>Ovalentaria</taxon>
        <taxon>Cichlomorphae</taxon>
        <taxon>Cichliformes</taxon>
        <taxon>Cichlidae</taxon>
        <taxon>African cichlids</taxon>
        <taxon>Pseudocrenilabrinae</taxon>
        <taxon>Oreochromini</taxon>
        <taxon>Oreochromis</taxon>
    </lineage>
</organism>
<feature type="domain" description="SH3" evidence="13">
    <location>
        <begin position="580"/>
        <end position="646"/>
    </location>
</feature>
<dbReference type="FunFam" id="2.30.29.30:FF:000050">
    <property type="entry name" value="Vav guanine nucleotide exchange factor 2"/>
    <property type="match status" value="1"/>
</dbReference>
<dbReference type="CDD" id="cd10406">
    <property type="entry name" value="SH2_Vav2"/>
    <property type="match status" value="1"/>
</dbReference>
<dbReference type="FunFam" id="1.10.418.10:FF:000019">
    <property type="entry name" value="Vav guanine nucleotide exchange factor 2"/>
    <property type="match status" value="1"/>
</dbReference>
<dbReference type="CDD" id="cd11977">
    <property type="entry name" value="SH3_VAV2_2"/>
    <property type="match status" value="1"/>
</dbReference>
<reference evidence="18" key="2">
    <citation type="submission" date="2025-09" db="UniProtKB">
        <authorList>
            <consortium name="Ensembl"/>
        </authorList>
    </citation>
    <scope>IDENTIFICATION</scope>
</reference>
<dbReference type="PROSITE" id="PS00741">
    <property type="entry name" value="DH_1"/>
    <property type="match status" value="1"/>
</dbReference>
<keyword evidence="8 10" id="KW-0727">SH2 domain</keyword>
<dbReference type="SMART" id="SM00326">
    <property type="entry name" value="SH3"/>
    <property type="match status" value="2"/>
</dbReference>
<evidence type="ECO:0000259" key="13">
    <source>
        <dbReference type="PROSITE" id="PS50002"/>
    </source>
</evidence>
<dbReference type="GO" id="GO:0005085">
    <property type="term" value="F:guanyl-nucleotide exchange factor activity"/>
    <property type="evidence" value="ECO:0007669"/>
    <property type="project" value="UniProtKB-KW"/>
</dbReference>
<keyword evidence="3" id="KW-0344">Guanine-nucleotide releasing factor</keyword>
<evidence type="ECO:0000256" key="7">
    <source>
        <dbReference type="ARBA" id="ARBA00022833"/>
    </source>
</evidence>
<dbReference type="InterPro" id="IPR035899">
    <property type="entry name" value="DBL_dom_sf"/>
</dbReference>
<gene>
    <name evidence="18" type="primary">VAV2</name>
</gene>